<reference evidence="3 4" key="1">
    <citation type="submission" date="2017-04" db="EMBL/GenBank/DDBJ databases">
        <title>Draft genome sequence of Tuber borchii Vittad., a whitish edible truffle.</title>
        <authorList>
            <consortium name="DOE Joint Genome Institute"/>
            <person name="Murat C."/>
            <person name="Kuo A."/>
            <person name="Barry K.W."/>
            <person name="Clum A."/>
            <person name="Dockter R.B."/>
            <person name="Fauchery L."/>
            <person name="Iotti M."/>
            <person name="Kohler A."/>
            <person name="Labutti K."/>
            <person name="Lindquist E.A."/>
            <person name="Lipzen A."/>
            <person name="Ohm R.A."/>
            <person name="Wang M."/>
            <person name="Grigoriev I.V."/>
            <person name="Zambonelli A."/>
            <person name="Martin F.M."/>
        </authorList>
    </citation>
    <scope>NUCLEOTIDE SEQUENCE [LARGE SCALE GENOMIC DNA]</scope>
    <source>
        <strain evidence="3 4">Tbo3840</strain>
    </source>
</reference>
<feature type="region of interest" description="Disordered" evidence="2">
    <location>
        <begin position="1"/>
        <end position="61"/>
    </location>
</feature>
<protein>
    <submittedName>
        <fullName evidence="3">Uncharacterized protein</fullName>
    </submittedName>
</protein>
<feature type="coiled-coil region" evidence="1">
    <location>
        <begin position="152"/>
        <end position="214"/>
    </location>
</feature>
<evidence type="ECO:0000313" key="4">
    <source>
        <dbReference type="Proteomes" id="UP000244722"/>
    </source>
</evidence>
<name>A0A2T6ZT79_TUBBO</name>
<feature type="compositionally biased region" description="Polar residues" evidence="2">
    <location>
        <begin position="9"/>
        <end position="19"/>
    </location>
</feature>
<keyword evidence="4" id="KW-1185">Reference proteome</keyword>
<sequence>MAVLGSANGHLSSSQSTDTDGLVPETEPYRFAPPTVKNDENNVPLVPETPNEKPHYNNDPFYLDDFEPRNIIVPAPDFRAIDEFGLASKARFKRAEPTVDRAGGPHLPPAADSAATDGLVNDNKCLNEILKTQRSEEEKRAQSFEEGVLGLRRQLAEENERQIAELEEANTIPENSKEDLETRVKRIPTLENEVRLLESRLADLEAASNEKANQDFEALSLQQPSLEERLHFANDQHQTTTSTITHLQQASTTTLATRKLTKEKESPKNDLDKAAREAEASRIHFAQLLHDAKKMFEKNEEVEKLVTEEKKRDNRGVNACEGG</sequence>
<comment type="caution">
    <text evidence="3">The sequence shown here is derived from an EMBL/GenBank/DDBJ whole genome shotgun (WGS) entry which is preliminary data.</text>
</comment>
<feature type="region of interest" description="Disordered" evidence="2">
    <location>
        <begin position="98"/>
        <end position="118"/>
    </location>
</feature>
<evidence type="ECO:0000256" key="2">
    <source>
        <dbReference type="SAM" id="MobiDB-lite"/>
    </source>
</evidence>
<proteinExistence type="predicted"/>
<dbReference type="EMBL" id="NESQ01000110">
    <property type="protein sequence ID" value="PUU78685.1"/>
    <property type="molecule type" value="Genomic_DNA"/>
</dbReference>
<evidence type="ECO:0000256" key="1">
    <source>
        <dbReference type="SAM" id="Coils"/>
    </source>
</evidence>
<dbReference type="AlphaFoldDB" id="A0A2T6ZT79"/>
<dbReference type="STRING" id="42251.A0A2T6ZT79"/>
<organism evidence="3 4">
    <name type="scientific">Tuber borchii</name>
    <name type="common">White truffle</name>
    <dbReference type="NCBI Taxonomy" id="42251"/>
    <lineage>
        <taxon>Eukaryota</taxon>
        <taxon>Fungi</taxon>
        <taxon>Dikarya</taxon>
        <taxon>Ascomycota</taxon>
        <taxon>Pezizomycotina</taxon>
        <taxon>Pezizomycetes</taxon>
        <taxon>Pezizales</taxon>
        <taxon>Tuberaceae</taxon>
        <taxon>Tuber</taxon>
    </lineage>
</organism>
<dbReference type="OrthoDB" id="5416307at2759"/>
<dbReference type="Proteomes" id="UP000244722">
    <property type="component" value="Unassembled WGS sequence"/>
</dbReference>
<evidence type="ECO:0000313" key="3">
    <source>
        <dbReference type="EMBL" id="PUU78685.1"/>
    </source>
</evidence>
<keyword evidence="1" id="KW-0175">Coiled coil</keyword>
<gene>
    <name evidence="3" type="ORF">B9Z19DRAFT_1126309</name>
</gene>
<accession>A0A2T6ZT79</accession>